<evidence type="ECO:0000256" key="1">
    <source>
        <dbReference type="ARBA" id="ARBA00022801"/>
    </source>
</evidence>
<dbReference type="KEGG" id="bvo:Pan97_11520"/>
<protein>
    <submittedName>
        <fullName evidence="4">Carboxylesterase NlhH</fullName>
        <ecNumber evidence="4">3.1.1.1</ecNumber>
    </submittedName>
</protein>
<dbReference type="Gene3D" id="3.40.50.1820">
    <property type="entry name" value="alpha/beta hydrolase"/>
    <property type="match status" value="1"/>
</dbReference>
<feature type="signal peptide" evidence="2">
    <location>
        <begin position="1"/>
        <end position="34"/>
    </location>
</feature>
<feature type="chain" id="PRO_5022003968" evidence="2">
    <location>
        <begin position="35"/>
        <end position="304"/>
    </location>
</feature>
<dbReference type="InterPro" id="IPR029058">
    <property type="entry name" value="AB_hydrolase_fold"/>
</dbReference>
<gene>
    <name evidence="4" type="primary">nlhH_2</name>
    <name evidence="4" type="ORF">Pan97_11520</name>
</gene>
<sequence length="304" mass="33049" precursor="true">MRLMSQKPAMNCARPVFATWTTAFVLLTTLSLHAAEDKKVVKDLEFANVDGHSLKLDLYLPKAKEGPLVVWIHGGGWHAGSKDGCPVTWLTDHDIAVASISYRLTDKATFPAQIHDCKGAVRWLRANADKYGYSIEKVGVAGSSAGGHLAALMGTSGEVKELEGEVGGNLDYSSRVAAVVDYYGATDFVLRSKTQPHRANQKGSVVYKLLGGGADEKVDLAKQASAAFHVTEDDPPFLVIHGDKDTTVLLDQSKRIQEVYQQAGLPLELIVIEGGKHGGSEFYNGDRREQVIAFFKKHLQDAED</sequence>
<dbReference type="Pfam" id="PF20434">
    <property type="entry name" value="BD-FAE"/>
    <property type="match status" value="1"/>
</dbReference>
<dbReference type="InterPro" id="IPR050300">
    <property type="entry name" value="GDXG_lipolytic_enzyme"/>
</dbReference>
<dbReference type="PANTHER" id="PTHR48081">
    <property type="entry name" value="AB HYDROLASE SUPERFAMILY PROTEIN C4A8.06C"/>
    <property type="match status" value="1"/>
</dbReference>
<keyword evidence="2" id="KW-0732">Signal</keyword>
<name>A0A518C4J3_9BACT</name>
<dbReference type="EMBL" id="CP036289">
    <property type="protein sequence ID" value="QDU74147.1"/>
    <property type="molecule type" value="Genomic_DNA"/>
</dbReference>
<dbReference type="SUPFAM" id="SSF53474">
    <property type="entry name" value="alpha/beta-Hydrolases"/>
    <property type="match status" value="1"/>
</dbReference>
<dbReference type="EC" id="3.1.1.1" evidence="4"/>
<accession>A0A518C4J3</accession>
<dbReference type="PANTHER" id="PTHR48081:SF13">
    <property type="entry name" value="ALPHA_BETA HYDROLASE"/>
    <property type="match status" value="1"/>
</dbReference>
<dbReference type="AlphaFoldDB" id="A0A518C4J3"/>
<dbReference type="InterPro" id="IPR049492">
    <property type="entry name" value="BD-FAE-like_dom"/>
</dbReference>
<dbReference type="Proteomes" id="UP000318626">
    <property type="component" value="Chromosome"/>
</dbReference>
<evidence type="ECO:0000313" key="4">
    <source>
        <dbReference type="EMBL" id="QDU74147.1"/>
    </source>
</evidence>
<keyword evidence="5" id="KW-1185">Reference proteome</keyword>
<dbReference type="GO" id="GO:0106435">
    <property type="term" value="F:carboxylesterase activity"/>
    <property type="evidence" value="ECO:0007669"/>
    <property type="project" value="UniProtKB-EC"/>
</dbReference>
<proteinExistence type="predicted"/>
<organism evidence="4 5">
    <name type="scientific">Bremerella volcania</name>
    <dbReference type="NCBI Taxonomy" id="2527984"/>
    <lineage>
        <taxon>Bacteria</taxon>
        <taxon>Pseudomonadati</taxon>
        <taxon>Planctomycetota</taxon>
        <taxon>Planctomycetia</taxon>
        <taxon>Pirellulales</taxon>
        <taxon>Pirellulaceae</taxon>
        <taxon>Bremerella</taxon>
    </lineage>
</organism>
<reference evidence="5" key="1">
    <citation type="submission" date="2019-02" db="EMBL/GenBank/DDBJ databases">
        <title>Deep-cultivation of Planctomycetes and their phenomic and genomic characterization uncovers novel biology.</title>
        <authorList>
            <person name="Wiegand S."/>
            <person name="Jogler M."/>
            <person name="Boedeker C."/>
            <person name="Pinto D."/>
            <person name="Vollmers J."/>
            <person name="Rivas-Marin E."/>
            <person name="Kohn T."/>
            <person name="Peeters S.H."/>
            <person name="Heuer A."/>
            <person name="Rast P."/>
            <person name="Oberbeckmann S."/>
            <person name="Bunk B."/>
            <person name="Jeske O."/>
            <person name="Meyerdierks A."/>
            <person name="Storesund J.E."/>
            <person name="Kallscheuer N."/>
            <person name="Luecker S."/>
            <person name="Lage O.M."/>
            <person name="Pohl T."/>
            <person name="Merkel B.J."/>
            <person name="Hornburger P."/>
            <person name="Mueller R.-W."/>
            <person name="Bruemmer F."/>
            <person name="Labrenz M."/>
            <person name="Spormann A.M."/>
            <person name="Op den Camp H."/>
            <person name="Overmann J."/>
            <person name="Amann R."/>
            <person name="Jetten M.S.M."/>
            <person name="Mascher T."/>
            <person name="Medema M.H."/>
            <person name="Devos D.P."/>
            <person name="Kaster A.-K."/>
            <person name="Ovreas L."/>
            <person name="Rohde M."/>
            <person name="Galperin M.Y."/>
            <person name="Jogler C."/>
        </authorList>
    </citation>
    <scope>NUCLEOTIDE SEQUENCE [LARGE SCALE GENOMIC DNA]</scope>
    <source>
        <strain evidence="5">Pan97</strain>
    </source>
</reference>
<evidence type="ECO:0000313" key="5">
    <source>
        <dbReference type="Proteomes" id="UP000318626"/>
    </source>
</evidence>
<evidence type="ECO:0000256" key="2">
    <source>
        <dbReference type="SAM" id="SignalP"/>
    </source>
</evidence>
<keyword evidence="1 4" id="KW-0378">Hydrolase</keyword>
<feature type="domain" description="BD-FAE-like" evidence="3">
    <location>
        <begin position="56"/>
        <end position="258"/>
    </location>
</feature>
<evidence type="ECO:0000259" key="3">
    <source>
        <dbReference type="Pfam" id="PF20434"/>
    </source>
</evidence>